<sequence length="219" mass="24661">MANGKKIINFQTKDGVKIVGDFYDAKNKKSILLLHILPGNRADFDEFANFLFANSYSVLNIDERGHGESEAWPGEMGSWQEFTLADYDKMIYDVEAAAQWLKVRIPDTELAVIGGSIGANLALLYGAKTQPKVVIALSPGLNYKGIKTEIASRNFRQNLLLIASRDDNYSFESCERLFEISSAAKKEFIKYEDAGHGTRMFNSEPELKQRILDFLSQNF</sequence>
<dbReference type="PANTHER" id="PTHR22946">
    <property type="entry name" value="DIENELACTONE HYDROLASE DOMAIN-CONTAINING PROTEIN-RELATED"/>
    <property type="match status" value="1"/>
</dbReference>
<dbReference type="Pfam" id="PF12146">
    <property type="entry name" value="Hydrolase_4"/>
    <property type="match status" value="1"/>
</dbReference>
<dbReference type="SUPFAM" id="SSF53474">
    <property type="entry name" value="alpha/beta-Hydrolases"/>
    <property type="match status" value="1"/>
</dbReference>
<evidence type="ECO:0000259" key="2">
    <source>
        <dbReference type="Pfam" id="PF12146"/>
    </source>
</evidence>
<comment type="caution">
    <text evidence="3">The sequence shown here is derived from an EMBL/GenBank/DDBJ whole genome shotgun (WGS) entry which is preliminary data.</text>
</comment>
<reference evidence="3 4" key="1">
    <citation type="journal article" date="2015" name="Nature">
        <title>rRNA introns, odd ribosomes, and small enigmatic genomes across a large radiation of phyla.</title>
        <authorList>
            <person name="Brown C.T."/>
            <person name="Hug L.A."/>
            <person name="Thomas B.C."/>
            <person name="Sharon I."/>
            <person name="Castelle C.J."/>
            <person name="Singh A."/>
            <person name="Wilkins M.J."/>
            <person name="Williams K.H."/>
            <person name="Banfield J.F."/>
        </authorList>
    </citation>
    <scope>NUCLEOTIDE SEQUENCE [LARGE SCALE GENOMIC DNA]</scope>
</reference>
<evidence type="ECO:0000256" key="1">
    <source>
        <dbReference type="ARBA" id="ARBA00022801"/>
    </source>
</evidence>
<dbReference type="InterPro" id="IPR029058">
    <property type="entry name" value="AB_hydrolase_fold"/>
</dbReference>
<feature type="domain" description="Serine aminopeptidase S33" evidence="2">
    <location>
        <begin position="26"/>
        <end position="144"/>
    </location>
</feature>
<dbReference type="EMBL" id="LCCE01000044">
    <property type="protein sequence ID" value="KKS25236.1"/>
    <property type="molecule type" value="Genomic_DNA"/>
</dbReference>
<dbReference type="PANTHER" id="PTHR22946:SF9">
    <property type="entry name" value="POLYKETIDE TRANSFERASE AF380"/>
    <property type="match status" value="1"/>
</dbReference>
<dbReference type="AlphaFoldDB" id="A0A0G0ZTC5"/>
<dbReference type="Proteomes" id="UP000033859">
    <property type="component" value="Unassembled WGS sequence"/>
</dbReference>
<protein>
    <recommendedName>
        <fullName evidence="2">Serine aminopeptidase S33 domain-containing protein</fullName>
    </recommendedName>
</protein>
<dbReference type="Gene3D" id="3.40.50.1820">
    <property type="entry name" value="alpha/beta hydrolase"/>
    <property type="match status" value="1"/>
</dbReference>
<proteinExistence type="predicted"/>
<gene>
    <name evidence="3" type="ORF">UU84_C0044G0003</name>
</gene>
<name>A0A0G0ZTC5_9BACT</name>
<keyword evidence="1" id="KW-0378">Hydrolase</keyword>
<evidence type="ECO:0000313" key="3">
    <source>
        <dbReference type="EMBL" id="KKS25236.1"/>
    </source>
</evidence>
<organism evidence="3 4">
    <name type="scientific">Candidatus Yanofskybacteria bacterium GW2011_GWC2_41_9</name>
    <dbReference type="NCBI Taxonomy" id="1619029"/>
    <lineage>
        <taxon>Bacteria</taxon>
        <taxon>Candidatus Yanofskyibacteriota</taxon>
    </lineage>
</organism>
<evidence type="ECO:0000313" key="4">
    <source>
        <dbReference type="Proteomes" id="UP000033859"/>
    </source>
</evidence>
<dbReference type="InterPro" id="IPR022742">
    <property type="entry name" value="Hydrolase_4"/>
</dbReference>
<dbReference type="InterPro" id="IPR050261">
    <property type="entry name" value="FrsA_esterase"/>
</dbReference>
<dbReference type="GO" id="GO:0052689">
    <property type="term" value="F:carboxylic ester hydrolase activity"/>
    <property type="evidence" value="ECO:0007669"/>
    <property type="project" value="UniProtKB-ARBA"/>
</dbReference>
<accession>A0A0G0ZTC5</accession>